<keyword evidence="4" id="KW-1185">Reference proteome</keyword>
<dbReference type="EMBL" id="MLYV02000190">
    <property type="protein sequence ID" value="PSS32186.1"/>
    <property type="molecule type" value="Genomic_DNA"/>
</dbReference>
<feature type="region of interest" description="Disordered" evidence="2">
    <location>
        <begin position="1"/>
        <end position="26"/>
    </location>
</feature>
<evidence type="ECO:0000313" key="3">
    <source>
        <dbReference type="EMBL" id="PSS32186.1"/>
    </source>
</evidence>
<feature type="compositionally biased region" description="Polar residues" evidence="2">
    <location>
        <begin position="144"/>
        <end position="163"/>
    </location>
</feature>
<dbReference type="Proteomes" id="UP000186601">
    <property type="component" value="Unassembled WGS sequence"/>
</dbReference>
<evidence type="ECO:0000313" key="4">
    <source>
        <dbReference type="Proteomes" id="UP000186601"/>
    </source>
</evidence>
<protein>
    <submittedName>
        <fullName evidence="3">Uncharacterized protein</fullName>
    </submittedName>
</protein>
<keyword evidence="1" id="KW-0175">Coiled coil</keyword>
<organism evidence="3 4">
    <name type="scientific">Hermanssonia centrifuga</name>
    <dbReference type="NCBI Taxonomy" id="98765"/>
    <lineage>
        <taxon>Eukaryota</taxon>
        <taxon>Fungi</taxon>
        <taxon>Dikarya</taxon>
        <taxon>Basidiomycota</taxon>
        <taxon>Agaricomycotina</taxon>
        <taxon>Agaricomycetes</taxon>
        <taxon>Polyporales</taxon>
        <taxon>Meruliaceae</taxon>
        <taxon>Hermanssonia</taxon>
    </lineage>
</organism>
<evidence type="ECO:0000256" key="2">
    <source>
        <dbReference type="SAM" id="MobiDB-lite"/>
    </source>
</evidence>
<feature type="coiled-coil region" evidence="1">
    <location>
        <begin position="89"/>
        <end position="120"/>
    </location>
</feature>
<comment type="caution">
    <text evidence="3">The sequence shown here is derived from an EMBL/GenBank/DDBJ whole genome shotgun (WGS) entry which is preliminary data.</text>
</comment>
<evidence type="ECO:0000256" key="1">
    <source>
        <dbReference type="SAM" id="Coils"/>
    </source>
</evidence>
<accession>A0A2R6RQA3</accession>
<reference evidence="3 4" key="1">
    <citation type="submission" date="2018-02" db="EMBL/GenBank/DDBJ databases">
        <title>Genome sequence of the basidiomycete white-rot fungus Phlebia centrifuga.</title>
        <authorList>
            <person name="Granchi Z."/>
            <person name="Peng M."/>
            <person name="de Vries R.P."/>
            <person name="Hilden K."/>
            <person name="Makela M.R."/>
            <person name="Grigoriev I."/>
            <person name="Riley R."/>
        </authorList>
    </citation>
    <scope>NUCLEOTIDE SEQUENCE [LARGE SCALE GENOMIC DNA]</scope>
    <source>
        <strain evidence="3 4">FBCC195</strain>
    </source>
</reference>
<name>A0A2R6RQA3_9APHY</name>
<proteinExistence type="predicted"/>
<gene>
    <name evidence="3" type="ORF">PHLCEN_2v2059</name>
</gene>
<sequence length="257" mass="27609">MPKAPPNHDSPHSGGHGPTKNNAPSLKRYQASGTRIVRGNILTVVGLGMPSMQETQVAHAVDGVVLPDVPECTYDEVPVFDSESGSSVSRKLYEKMESKINELETLLREKDRAIEHLQTSSITHISPIVTPGSDTKQLYPADFSSGSSKYNRTSEGTPPSVNGENGLYPQFAGHSSSPGSSVNSAEFPQFTPNSTLDGLTGVSGLLNGTSLLRVCLPNSTMSLIFELAALFHTVDNFGLEIRSWPPNLPSPEITRHL</sequence>
<feature type="region of interest" description="Disordered" evidence="2">
    <location>
        <begin position="140"/>
        <end position="189"/>
    </location>
</feature>
<feature type="compositionally biased region" description="Low complexity" evidence="2">
    <location>
        <begin position="175"/>
        <end position="184"/>
    </location>
</feature>
<dbReference type="AlphaFoldDB" id="A0A2R6RQA3"/>